<dbReference type="GO" id="GO:0006260">
    <property type="term" value="P:DNA replication"/>
    <property type="evidence" value="ECO:0007669"/>
    <property type="project" value="InterPro"/>
</dbReference>
<dbReference type="GO" id="GO:0005524">
    <property type="term" value="F:ATP binding"/>
    <property type="evidence" value="ECO:0007669"/>
    <property type="project" value="InterPro"/>
</dbReference>
<protein>
    <submittedName>
        <fullName evidence="3">DNA primase/helicase</fullName>
    </submittedName>
</protein>
<evidence type="ECO:0000259" key="2">
    <source>
        <dbReference type="Pfam" id="PF03796"/>
    </source>
</evidence>
<keyword evidence="4" id="KW-1185">Reference proteome</keyword>
<sequence length="472" mass="52955">MSEITNERLILSSLVQNEDFGRRVSAYLKRDYFASAEEATVLGYVQDFVQKYAALPNKADLKVIATNDAEISEATTEVVHEVIEDIFDIEPSRNTEFLVKTADEFCKSRAMFNAIQEAIEIYKGESKKTVHAIADIMRDAMAVSFDPNVGHEYLADAEARWDYYENPASKIPFDLKAFNENTNGGVERKTLNLLIAGINVGKTMSLVSLAAMYMRMGYNVLYCSNEMAEQKIMNRVDANMLGTSMNEIRELGKEAFMGRIEKMRQKTYGRLFCKAWPTGTATANHFRHAVNEIRIKKRVQIDILIVDYLQITTTGNIKLADNSYQKYKAVAEEIRALCVEEDMVGWTAAQFNRGGLDNSDPGMGEVGESTGIPATVDGMWALIRTEELDEVGQLLVSELKSRYGDKSKPKFAVGVNINTQKLFDVNDEDRGKFITERKPKANAKPKEAPPKATVQSTNKTIGKFKNLKVTDD</sequence>
<dbReference type="Pfam" id="PF03796">
    <property type="entry name" value="DnaB_C"/>
    <property type="match status" value="1"/>
</dbReference>
<dbReference type="SUPFAM" id="SSF52540">
    <property type="entry name" value="P-loop containing nucleoside triphosphate hydrolases"/>
    <property type="match status" value="1"/>
</dbReference>
<dbReference type="GO" id="GO:0003678">
    <property type="term" value="F:DNA helicase activity"/>
    <property type="evidence" value="ECO:0007669"/>
    <property type="project" value="InterPro"/>
</dbReference>
<keyword evidence="3" id="KW-0547">Nucleotide-binding</keyword>
<evidence type="ECO:0000256" key="1">
    <source>
        <dbReference type="SAM" id="MobiDB-lite"/>
    </source>
</evidence>
<name>A0A218M2Y5_9CAUD</name>
<evidence type="ECO:0000313" key="4">
    <source>
        <dbReference type="Proteomes" id="UP000224101"/>
    </source>
</evidence>
<organism evidence="3 4">
    <name type="scientific">Acidovorax phage ACP17</name>
    <dbReference type="NCBI Taxonomy" id="2010329"/>
    <lineage>
        <taxon>Viruses</taxon>
        <taxon>Duplodnaviria</taxon>
        <taxon>Heunggongvirae</taxon>
        <taxon>Uroviricota</taxon>
        <taxon>Caudoviricetes</taxon>
        <taxon>Busanvirus</taxon>
        <taxon>Busanvirus ACP17</taxon>
    </lineage>
</organism>
<dbReference type="InterPro" id="IPR007694">
    <property type="entry name" value="DNA_helicase_DnaB-like_C"/>
</dbReference>
<dbReference type="Proteomes" id="UP000224101">
    <property type="component" value="Segment"/>
</dbReference>
<dbReference type="RefSeq" id="YP_009609727.1">
    <property type="nucleotide sequence ID" value="NC_041997.1"/>
</dbReference>
<keyword evidence="3" id="KW-0347">Helicase</keyword>
<proteinExistence type="predicted"/>
<keyword evidence="3" id="KW-0067">ATP-binding</keyword>
<keyword evidence="3" id="KW-0378">Hydrolase</keyword>
<evidence type="ECO:0000313" key="3">
    <source>
        <dbReference type="EMBL" id="ASD50407.1"/>
    </source>
</evidence>
<accession>A0A218M2Y5</accession>
<dbReference type="KEGG" id="vg:40085812"/>
<dbReference type="Gene3D" id="3.40.50.300">
    <property type="entry name" value="P-loop containing nucleotide triphosphate hydrolases"/>
    <property type="match status" value="1"/>
</dbReference>
<dbReference type="EMBL" id="KY979132">
    <property type="protein sequence ID" value="ASD50407.1"/>
    <property type="molecule type" value="Genomic_DNA"/>
</dbReference>
<dbReference type="GeneID" id="40085812"/>
<feature type="region of interest" description="Disordered" evidence="1">
    <location>
        <begin position="436"/>
        <end position="455"/>
    </location>
</feature>
<dbReference type="InterPro" id="IPR027417">
    <property type="entry name" value="P-loop_NTPase"/>
</dbReference>
<feature type="compositionally biased region" description="Basic and acidic residues" evidence="1">
    <location>
        <begin position="436"/>
        <end position="449"/>
    </location>
</feature>
<dbReference type="OrthoDB" id="2035at10239"/>
<reference evidence="3 4" key="1">
    <citation type="submission" date="2017-08" db="EMBL/GenBank/DDBJ databases">
        <title>Characterization and complete genome sequence of novel bacteriophage infecting the causal agent of bacterial fruit blotch, Acidovorax citrulli.</title>
        <authorList>
            <person name="Midani A.R."/>
            <person name="Park S.-H."/>
            <person name="Choi T.-J."/>
        </authorList>
    </citation>
    <scope>NUCLEOTIDE SEQUENCE [LARGE SCALE GENOMIC DNA]</scope>
</reference>
<feature type="domain" description="SF4 helicase" evidence="2">
    <location>
        <begin position="175"/>
        <end position="389"/>
    </location>
</feature>